<dbReference type="InterPro" id="IPR025709">
    <property type="entry name" value="Leu_tRNA-synth_edit"/>
</dbReference>
<evidence type="ECO:0000256" key="7">
    <source>
        <dbReference type="ARBA" id="ARBA00047469"/>
    </source>
</evidence>
<dbReference type="Proteomes" id="UP000230828">
    <property type="component" value="Unassembled WGS sequence"/>
</dbReference>
<dbReference type="Pfam" id="PF00133">
    <property type="entry name" value="tRNA-synt_1"/>
    <property type="match status" value="1"/>
</dbReference>
<dbReference type="InterPro" id="IPR009080">
    <property type="entry name" value="tRNAsynth_Ia_anticodon-bd"/>
</dbReference>
<evidence type="ECO:0000256" key="9">
    <source>
        <dbReference type="RuleBase" id="RU363039"/>
    </source>
</evidence>
<evidence type="ECO:0000313" key="14">
    <source>
        <dbReference type="EMBL" id="PIR40072.1"/>
    </source>
</evidence>
<dbReference type="EMBL" id="PCXM01000031">
    <property type="protein sequence ID" value="PIR40072.1"/>
    <property type="molecule type" value="Genomic_DNA"/>
</dbReference>
<feature type="binding site" evidence="8">
    <location>
        <position position="588"/>
    </location>
    <ligand>
        <name>ATP</name>
        <dbReference type="ChEBI" id="CHEBI:30616"/>
    </ligand>
</feature>
<dbReference type="FunFam" id="1.10.730.10:FF:000011">
    <property type="entry name" value="Leucine--tRNA ligase chloroplastic/mitochondrial"/>
    <property type="match status" value="1"/>
</dbReference>
<evidence type="ECO:0000256" key="5">
    <source>
        <dbReference type="ARBA" id="ARBA00022917"/>
    </source>
</evidence>
<gene>
    <name evidence="8" type="primary">leuS</name>
    <name evidence="14" type="ORF">COV33_01875</name>
</gene>
<feature type="domain" description="Methionyl/Leucyl tRNA synthetase" evidence="12">
    <location>
        <begin position="42"/>
        <end position="183"/>
    </location>
</feature>
<dbReference type="InterPro" id="IPR002300">
    <property type="entry name" value="aa-tRNA-synth_Ia"/>
</dbReference>
<dbReference type="HAMAP" id="MF_00049_B">
    <property type="entry name" value="Leu_tRNA_synth_B"/>
    <property type="match status" value="1"/>
</dbReference>
<evidence type="ECO:0000256" key="1">
    <source>
        <dbReference type="ARBA" id="ARBA00005594"/>
    </source>
</evidence>
<dbReference type="CDD" id="cd00812">
    <property type="entry name" value="LeuRS_core"/>
    <property type="match status" value="1"/>
</dbReference>
<evidence type="ECO:0000256" key="8">
    <source>
        <dbReference type="HAMAP-Rule" id="MF_00049"/>
    </source>
</evidence>
<dbReference type="PANTHER" id="PTHR43740:SF2">
    <property type="entry name" value="LEUCINE--TRNA LIGASE, MITOCHONDRIAL"/>
    <property type="match status" value="1"/>
</dbReference>
<dbReference type="GO" id="GO:0005829">
    <property type="term" value="C:cytosol"/>
    <property type="evidence" value="ECO:0007669"/>
    <property type="project" value="TreeGrafter"/>
</dbReference>
<dbReference type="CDD" id="cd07958">
    <property type="entry name" value="Anticodon_Ia_Leu_BEm"/>
    <property type="match status" value="1"/>
</dbReference>
<feature type="domain" description="Aminoacyl-tRNA synthetase class Ia" evidence="10">
    <location>
        <begin position="419"/>
        <end position="613"/>
    </location>
</feature>
<dbReference type="InterPro" id="IPR009008">
    <property type="entry name" value="Val/Leu/Ile-tRNA-synth_edit"/>
</dbReference>
<dbReference type="SUPFAM" id="SSF52374">
    <property type="entry name" value="Nucleotidylyl transferase"/>
    <property type="match status" value="1"/>
</dbReference>
<dbReference type="InterPro" id="IPR014729">
    <property type="entry name" value="Rossmann-like_a/b/a_fold"/>
</dbReference>
<feature type="short sequence motif" description="'KMSKS' region" evidence="8">
    <location>
        <begin position="585"/>
        <end position="589"/>
    </location>
</feature>
<dbReference type="Gene3D" id="3.40.50.620">
    <property type="entry name" value="HUPs"/>
    <property type="match status" value="2"/>
</dbReference>
<keyword evidence="2 8" id="KW-0436">Ligase</keyword>
<comment type="subcellular location">
    <subcellularLocation>
        <location evidence="8">Cytoplasm</location>
    </subcellularLocation>
</comment>
<dbReference type="InterPro" id="IPR013155">
    <property type="entry name" value="M/V/L/I-tRNA-synth_anticd-bd"/>
</dbReference>
<reference evidence="14 15" key="1">
    <citation type="submission" date="2017-09" db="EMBL/GenBank/DDBJ databases">
        <title>Depth-based differentiation of microbial function through sediment-hosted aquifers and enrichment of novel symbionts in the deep terrestrial subsurface.</title>
        <authorList>
            <person name="Probst A.J."/>
            <person name="Ladd B."/>
            <person name="Jarett J.K."/>
            <person name="Geller-Mcgrath D.E."/>
            <person name="Sieber C.M."/>
            <person name="Emerson J.B."/>
            <person name="Anantharaman K."/>
            <person name="Thomas B.C."/>
            <person name="Malmstrom R."/>
            <person name="Stieglmeier M."/>
            <person name="Klingl A."/>
            <person name="Woyke T."/>
            <person name="Ryan C.M."/>
            <person name="Banfield J.F."/>
        </authorList>
    </citation>
    <scope>NUCLEOTIDE SEQUENCE [LARGE SCALE GENOMIC DNA]</scope>
    <source>
        <strain evidence="14">CG10_big_fil_rev_8_21_14_0_10_34_34</strain>
    </source>
</reference>
<evidence type="ECO:0000259" key="12">
    <source>
        <dbReference type="Pfam" id="PF09334"/>
    </source>
</evidence>
<dbReference type="GO" id="GO:0004823">
    <property type="term" value="F:leucine-tRNA ligase activity"/>
    <property type="evidence" value="ECO:0007669"/>
    <property type="project" value="UniProtKB-UniRule"/>
</dbReference>
<comment type="caution">
    <text evidence="14">The sequence shown here is derived from an EMBL/GenBank/DDBJ whole genome shotgun (WGS) entry which is preliminary data.</text>
</comment>
<proteinExistence type="inferred from homology"/>
<dbReference type="InterPro" id="IPR002302">
    <property type="entry name" value="Leu-tRNA-ligase"/>
</dbReference>
<comment type="similarity">
    <text evidence="1 8 9">Belongs to the class-I aminoacyl-tRNA synthetase family.</text>
</comment>
<dbReference type="InterPro" id="IPR015413">
    <property type="entry name" value="Methionyl/Leucyl_tRNA_Synth"/>
</dbReference>
<dbReference type="Pfam" id="PF09334">
    <property type="entry name" value="tRNA-synt_1g"/>
    <property type="match status" value="1"/>
</dbReference>
<dbReference type="Pfam" id="PF13603">
    <property type="entry name" value="tRNA-synt_1_2"/>
    <property type="match status" value="1"/>
</dbReference>
<dbReference type="NCBIfam" id="TIGR00396">
    <property type="entry name" value="leuS_bact"/>
    <property type="match status" value="1"/>
</dbReference>
<sequence length="821" mass="95340">MEKEYNHREIETKWQKFWKENKFYETKDQDGNKPNFYALVEFPYPSGNLHIGHWYAFAVPDIFVRAKRMGGYNVMFPIGFDAFGLPAENAAIKNKVDPRKWTYENIAYMEKQLQSMGNSFDWSRKVITSDPEYYKWTQWLFLKLYEKGLAYKKKAIVNWCPSCNTVLANEQVVAGKCERCDREVIQKDLEQWFFKITDYAERLLSDMENLNWPEEIKTAQKNWIGKSDGTELEFEVASSQHLVFSEKIKVFTTRADTLFGVTYLVLAPEHPIIEKLKSKIENLNEVEKYIKETKAKTEIERTDAKKKKTGIKLEGIVAINPVISGTGREVPIFVADYVLGNYGTGAVMAVPAHDERDFEFAKKYNLEIREVISGGNISVESYTGEGVLINSREFDGINSEEAREKITEKFGEKVTKYKLRDWLLSRQRYWGCPIPIVYDSKGKPHPIPEENLPWLLPEDIKDFAPKGESPLGSSKELKKRVEKIFGSSSDRWKPEVDTMDTFVDSSWYFNRYTDSKNEKEFANKEKLKLWMPVSRYSGGAEHTNMHLLYSRFFHKALFDLGLVNESEPFIKRMNRGLILGPDGQKMSKSKGNVIDPDEMVKKVGSDTVKMYLAFIGPYNETGQYPWDFGGIVGIRRFLERVWKIVQKIEEQDTKYEIREEKSDIKTSNSKLIGLLHKTIKKVTEDIENYKFNTAISAMMIFLNELEHIPNVSKTVFDTFLKLLAPFAPHITEEIWTNLRHKTSIHLEKWPEYDESKIKEENTVIAIQINGKVRGQLEIKTEASEETVKERALKSTEIQKWLGNNKPKKVIFVPNRIINFVI</sequence>
<accession>A0A2H0R0M3</accession>
<dbReference type="PRINTS" id="PR00985">
    <property type="entry name" value="TRNASYNTHLEU"/>
</dbReference>
<dbReference type="Gene3D" id="3.10.20.590">
    <property type="match status" value="1"/>
</dbReference>
<dbReference type="GO" id="GO:0002161">
    <property type="term" value="F:aminoacyl-tRNA deacylase activity"/>
    <property type="evidence" value="ECO:0007669"/>
    <property type="project" value="InterPro"/>
</dbReference>
<organism evidence="14 15">
    <name type="scientific">Candidatus Zambryskibacteria bacterium CG10_big_fil_rev_8_21_14_0_10_34_34</name>
    <dbReference type="NCBI Taxonomy" id="1975114"/>
    <lineage>
        <taxon>Bacteria</taxon>
        <taxon>Candidatus Zambryskiibacteriota</taxon>
    </lineage>
</organism>
<name>A0A2H0R0M3_9BACT</name>
<dbReference type="Pfam" id="PF08264">
    <property type="entry name" value="Anticodon_1"/>
    <property type="match status" value="1"/>
</dbReference>
<evidence type="ECO:0000256" key="2">
    <source>
        <dbReference type="ARBA" id="ARBA00022598"/>
    </source>
</evidence>
<evidence type="ECO:0000256" key="3">
    <source>
        <dbReference type="ARBA" id="ARBA00022741"/>
    </source>
</evidence>
<dbReference type="FunFam" id="3.40.50.620:FF:000003">
    <property type="entry name" value="Leucine--tRNA ligase"/>
    <property type="match status" value="1"/>
</dbReference>
<feature type="domain" description="Methionyl/Valyl/Leucyl/Isoleucyl-tRNA synthetase anticodon-binding" evidence="11">
    <location>
        <begin position="671"/>
        <end position="785"/>
    </location>
</feature>
<dbReference type="GO" id="GO:0006429">
    <property type="term" value="P:leucyl-tRNA aminoacylation"/>
    <property type="evidence" value="ECO:0007669"/>
    <property type="project" value="UniProtKB-UniRule"/>
</dbReference>
<dbReference type="PANTHER" id="PTHR43740">
    <property type="entry name" value="LEUCYL-TRNA SYNTHETASE"/>
    <property type="match status" value="1"/>
</dbReference>
<keyword evidence="4 8" id="KW-0067">ATP-binding</keyword>
<dbReference type="SUPFAM" id="SSF50677">
    <property type="entry name" value="ValRS/IleRS/LeuRS editing domain"/>
    <property type="match status" value="1"/>
</dbReference>
<dbReference type="AlphaFoldDB" id="A0A2H0R0M3"/>
<evidence type="ECO:0000256" key="6">
    <source>
        <dbReference type="ARBA" id="ARBA00023146"/>
    </source>
</evidence>
<dbReference type="SUPFAM" id="SSF47323">
    <property type="entry name" value="Anticodon-binding domain of a subclass of class I aminoacyl-tRNA synthetases"/>
    <property type="match status" value="1"/>
</dbReference>
<feature type="short sequence motif" description="'HIGH' region" evidence="8">
    <location>
        <begin position="43"/>
        <end position="53"/>
    </location>
</feature>
<keyword evidence="8" id="KW-0963">Cytoplasm</keyword>
<dbReference type="EC" id="6.1.1.4" evidence="8"/>
<evidence type="ECO:0000259" key="13">
    <source>
        <dbReference type="Pfam" id="PF13603"/>
    </source>
</evidence>
<evidence type="ECO:0000313" key="15">
    <source>
        <dbReference type="Proteomes" id="UP000230828"/>
    </source>
</evidence>
<keyword evidence="6 8" id="KW-0030">Aminoacyl-tRNA synthetase</keyword>
<evidence type="ECO:0000259" key="11">
    <source>
        <dbReference type="Pfam" id="PF08264"/>
    </source>
</evidence>
<keyword evidence="5 8" id="KW-0648">Protein biosynthesis</keyword>
<feature type="domain" description="Leucyl-tRNA synthetase editing" evidence="13">
    <location>
        <begin position="221"/>
        <end position="409"/>
    </location>
</feature>
<evidence type="ECO:0000259" key="10">
    <source>
        <dbReference type="Pfam" id="PF00133"/>
    </source>
</evidence>
<dbReference type="Gene3D" id="1.10.730.10">
    <property type="entry name" value="Isoleucyl-tRNA Synthetase, Domain 1"/>
    <property type="match status" value="1"/>
</dbReference>
<comment type="catalytic activity">
    <reaction evidence="7 8">
        <text>tRNA(Leu) + L-leucine + ATP = L-leucyl-tRNA(Leu) + AMP + diphosphate</text>
        <dbReference type="Rhea" id="RHEA:11688"/>
        <dbReference type="Rhea" id="RHEA-COMP:9613"/>
        <dbReference type="Rhea" id="RHEA-COMP:9622"/>
        <dbReference type="ChEBI" id="CHEBI:30616"/>
        <dbReference type="ChEBI" id="CHEBI:33019"/>
        <dbReference type="ChEBI" id="CHEBI:57427"/>
        <dbReference type="ChEBI" id="CHEBI:78442"/>
        <dbReference type="ChEBI" id="CHEBI:78494"/>
        <dbReference type="ChEBI" id="CHEBI:456215"/>
        <dbReference type="EC" id="6.1.1.4"/>
    </reaction>
</comment>
<protein>
    <recommendedName>
        <fullName evidence="8">Leucine--tRNA ligase</fullName>
        <ecNumber evidence="8">6.1.1.4</ecNumber>
    </recommendedName>
    <alternativeName>
        <fullName evidence="8">Leucyl-tRNA synthetase</fullName>
        <shortName evidence="8">LeuRS</shortName>
    </alternativeName>
</protein>
<dbReference type="GO" id="GO:0005524">
    <property type="term" value="F:ATP binding"/>
    <property type="evidence" value="ECO:0007669"/>
    <property type="project" value="UniProtKB-UniRule"/>
</dbReference>
<evidence type="ECO:0000256" key="4">
    <source>
        <dbReference type="ARBA" id="ARBA00022840"/>
    </source>
</evidence>
<keyword evidence="3 8" id="KW-0547">Nucleotide-binding</keyword>